<dbReference type="GO" id="GO:0016491">
    <property type="term" value="F:oxidoreductase activity"/>
    <property type="evidence" value="ECO:0007669"/>
    <property type="project" value="InterPro"/>
</dbReference>
<dbReference type="PANTHER" id="PTHR13887:SF51">
    <property type="entry name" value="DSBA FAMILY PROTEIN"/>
    <property type="match status" value="1"/>
</dbReference>
<dbReference type="EMBL" id="QYUN01000002">
    <property type="protein sequence ID" value="RJG07424.1"/>
    <property type="molecule type" value="Genomic_DNA"/>
</dbReference>
<comment type="caution">
    <text evidence="2">The sequence shown here is derived from an EMBL/GenBank/DDBJ whole genome shotgun (WGS) entry which is preliminary data.</text>
</comment>
<evidence type="ECO:0000313" key="2">
    <source>
        <dbReference type="EMBL" id="RJG07424.1"/>
    </source>
</evidence>
<dbReference type="Gene3D" id="3.40.30.10">
    <property type="entry name" value="Glutaredoxin"/>
    <property type="match status" value="1"/>
</dbReference>
<protein>
    <submittedName>
        <fullName evidence="2">DsbA family protein</fullName>
    </submittedName>
</protein>
<proteinExistence type="predicted"/>
<dbReference type="AlphaFoldDB" id="A0A418X4M5"/>
<feature type="domain" description="DSBA-like thioredoxin" evidence="1">
    <location>
        <begin position="9"/>
        <end position="187"/>
    </location>
</feature>
<dbReference type="PANTHER" id="PTHR13887">
    <property type="entry name" value="GLUTATHIONE S-TRANSFERASE KAPPA"/>
    <property type="match status" value="1"/>
</dbReference>
<name>A0A418X4M5_9BURK</name>
<dbReference type="Proteomes" id="UP000285190">
    <property type="component" value="Unassembled WGS sequence"/>
</dbReference>
<dbReference type="InterPro" id="IPR001853">
    <property type="entry name" value="DSBA-like_thioredoxin_dom"/>
</dbReference>
<dbReference type="RefSeq" id="WP_119740860.1">
    <property type="nucleotide sequence ID" value="NZ_QYUN01000002.1"/>
</dbReference>
<dbReference type="InterPro" id="IPR036249">
    <property type="entry name" value="Thioredoxin-like_sf"/>
</dbReference>
<dbReference type="OrthoDB" id="9813770at2"/>
<evidence type="ECO:0000313" key="3">
    <source>
        <dbReference type="Proteomes" id="UP000285190"/>
    </source>
</evidence>
<evidence type="ECO:0000259" key="1">
    <source>
        <dbReference type="Pfam" id="PF01323"/>
    </source>
</evidence>
<dbReference type="CDD" id="cd03025">
    <property type="entry name" value="DsbA_FrnE_like"/>
    <property type="match status" value="1"/>
</dbReference>
<organism evidence="2 3">
    <name type="scientific">Noviherbaspirillum cavernae</name>
    <dbReference type="NCBI Taxonomy" id="2320862"/>
    <lineage>
        <taxon>Bacteria</taxon>
        <taxon>Pseudomonadati</taxon>
        <taxon>Pseudomonadota</taxon>
        <taxon>Betaproteobacteria</taxon>
        <taxon>Burkholderiales</taxon>
        <taxon>Oxalobacteraceae</taxon>
        <taxon>Noviherbaspirillum</taxon>
    </lineage>
</organism>
<dbReference type="SUPFAM" id="SSF52833">
    <property type="entry name" value="Thioredoxin-like"/>
    <property type="match status" value="1"/>
</dbReference>
<accession>A0A418X4M5</accession>
<sequence length="218" mass="23539">MTDTLHYIYDPLCGWCYAAEPLLEQLFEALQAAAPAGLAVQLHGGGLFQRTQLPAATREHIRVADQRIGQLSGQPFGDAYLNGLLADPATIYDSAPTISAILAAQALRPGSGPAMLKAIQHAHYRAGRRVVEPQVLADLAASIGLEQNAFSQAYEASIGAPTHRHVAGTRQLMDRTGVRGFPSFVLQTGERLEPLRHEAYYGKPEAFALLVSERLRAA</sequence>
<dbReference type="Pfam" id="PF01323">
    <property type="entry name" value="DSBA"/>
    <property type="match status" value="1"/>
</dbReference>
<keyword evidence="3" id="KW-1185">Reference proteome</keyword>
<reference evidence="2 3" key="1">
    <citation type="submission" date="2018-09" db="EMBL/GenBank/DDBJ databases">
        <authorList>
            <person name="Zhu H."/>
        </authorList>
    </citation>
    <scope>NUCLEOTIDE SEQUENCE [LARGE SCALE GENOMIC DNA]</scope>
    <source>
        <strain evidence="2 3">K2R10-39</strain>
    </source>
</reference>
<gene>
    <name evidence="2" type="ORF">D3870_16730</name>
</gene>